<dbReference type="Proteomes" id="UP000814140">
    <property type="component" value="Unassembled WGS sequence"/>
</dbReference>
<reference evidence="1" key="1">
    <citation type="submission" date="2021-03" db="EMBL/GenBank/DDBJ databases">
        <authorList>
            <consortium name="DOE Joint Genome Institute"/>
            <person name="Ahrendt S."/>
            <person name="Looney B.P."/>
            <person name="Miyauchi S."/>
            <person name="Morin E."/>
            <person name="Drula E."/>
            <person name="Courty P.E."/>
            <person name="Chicoki N."/>
            <person name="Fauchery L."/>
            <person name="Kohler A."/>
            <person name="Kuo A."/>
            <person name="Labutti K."/>
            <person name="Pangilinan J."/>
            <person name="Lipzen A."/>
            <person name="Riley R."/>
            <person name="Andreopoulos W."/>
            <person name="He G."/>
            <person name="Johnson J."/>
            <person name="Barry K.W."/>
            <person name="Grigoriev I.V."/>
            <person name="Nagy L."/>
            <person name="Hibbett D."/>
            <person name="Henrissat B."/>
            <person name="Matheny P.B."/>
            <person name="Labbe J."/>
            <person name="Martin F."/>
        </authorList>
    </citation>
    <scope>NUCLEOTIDE SEQUENCE</scope>
    <source>
        <strain evidence="1">HHB10654</strain>
    </source>
</reference>
<reference evidence="1" key="2">
    <citation type="journal article" date="2022" name="New Phytol.">
        <title>Evolutionary transition to the ectomycorrhizal habit in the genomes of a hyperdiverse lineage of mushroom-forming fungi.</title>
        <authorList>
            <person name="Looney B."/>
            <person name="Miyauchi S."/>
            <person name="Morin E."/>
            <person name="Drula E."/>
            <person name="Courty P.E."/>
            <person name="Kohler A."/>
            <person name="Kuo A."/>
            <person name="LaButti K."/>
            <person name="Pangilinan J."/>
            <person name="Lipzen A."/>
            <person name="Riley R."/>
            <person name="Andreopoulos W."/>
            <person name="He G."/>
            <person name="Johnson J."/>
            <person name="Nolan M."/>
            <person name="Tritt A."/>
            <person name="Barry K.W."/>
            <person name="Grigoriev I.V."/>
            <person name="Nagy L.G."/>
            <person name="Hibbett D."/>
            <person name="Henrissat B."/>
            <person name="Matheny P.B."/>
            <person name="Labbe J."/>
            <person name="Martin F.M."/>
        </authorList>
    </citation>
    <scope>NUCLEOTIDE SEQUENCE</scope>
    <source>
        <strain evidence="1">HHB10654</strain>
    </source>
</reference>
<sequence length="174" mass="19156">MSDGIPLTDADRAPWLVRVRDEAARALEKDAHHAVVVACSALKQAYREVLRGERVALADHAQDEAAILRTAREAHPGAHPEEGAAGVPDDTHPSEHALRVYFVHPHGPRDILLDHMSARKNHFMKASMLDSQLATLEDPTQTGEHGIIRIPLELSPEDQRDQAISELRGMGARI</sequence>
<organism evidence="1 2">
    <name type="scientific">Artomyces pyxidatus</name>
    <dbReference type="NCBI Taxonomy" id="48021"/>
    <lineage>
        <taxon>Eukaryota</taxon>
        <taxon>Fungi</taxon>
        <taxon>Dikarya</taxon>
        <taxon>Basidiomycota</taxon>
        <taxon>Agaricomycotina</taxon>
        <taxon>Agaricomycetes</taxon>
        <taxon>Russulales</taxon>
        <taxon>Auriscalpiaceae</taxon>
        <taxon>Artomyces</taxon>
    </lineage>
</organism>
<evidence type="ECO:0000313" key="2">
    <source>
        <dbReference type="Proteomes" id="UP000814140"/>
    </source>
</evidence>
<dbReference type="EMBL" id="MU277292">
    <property type="protein sequence ID" value="KAI0055425.1"/>
    <property type="molecule type" value="Genomic_DNA"/>
</dbReference>
<evidence type="ECO:0000313" key="1">
    <source>
        <dbReference type="EMBL" id="KAI0055425.1"/>
    </source>
</evidence>
<protein>
    <submittedName>
        <fullName evidence="1">Uncharacterized protein</fullName>
    </submittedName>
</protein>
<keyword evidence="2" id="KW-1185">Reference proteome</keyword>
<proteinExistence type="predicted"/>
<accession>A0ACB8SHL0</accession>
<comment type="caution">
    <text evidence="1">The sequence shown here is derived from an EMBL/GenBank/DDBJ whole genome shotgun (WGS) entry which is preliminary data.</text>
</comment>
<name>A0ACB8SHL0_9AGAM</name>
<gene>
    <name evidence="1" type="ORF">BV25DRAFT_1833159</name>
</gene>